<evidence type="ECO:0000313" key="2">
    <source>
        <dbReference type="EMBL" id="KTR06494.1"/>
    </source>
</evidence>
<dbReference type="PROSITE" id="PS51257">
    <property type="entry name" value="PROKAR_LIPOPROTEIN"/>
    <property type="match status" value="1"/>
</dbReference>
<name>A0A175RU62_9MICO</name>
<gene>
    <name evidence="2" type="ORF">NS184_09120</name>
</gene>
<feature type="chain" id="PRO_5008042175" evidence="1">
    <location>
        <begin position="26"/>
        <end position="148"/>
    </location>
</feature>
<sequence length="148" mass="15380">MSNRRRARGVAALLLLIVGASTALAGCSASPVFGPTTGCLPRFTVTPDTARAGETVTFATTDECDVDVPDGGWRIEVRHGGEDVPEDTAFADAARSDDAFDGSWSVSVPLPADLEPGAAWVSIANWDYSTCPDDASCAGPSQTFTVAR</sequence>
<accession>A0A175RU62</accession>
<protein>
    <submittedName>
        <fullName evidence="2">Uncharacterized protein</fullName>
    </submittedName>
</protein>
<dbReference type="EMBL" id="LDQC01000048">
    <property type="protein sequence ID" value="KTR06494.1"/>
    <property type="molecule type" value="Genomic_DNA"/>
</dbReference>
<dbReference type="AlphaFoldDB" id="A0A175RU62"/>
<dbReference type="PATRIC" id="fig|33881.3.peg.2153"/>
<dbReference type="OrthoDB" id="5019719at2"/>
<dbReference type="Proteomes" id="UP000078252">
    <property type="component" value="Unassembled WGS sequence"/>
</dbReference>
<keyword evidence="1" id="KW-0732">Signal</keyword>
<proteinExistence type="predicted"/>
<reference evidence="2 3" key="1">
    <citation type="journal article" date="2016" name="Front. Microbiol.">
        <title>Genomic Resource of Rice Seed Associated Bacteria.</title>
        <authorList>
            <person name="Midha S."/>
            <person name="Bansal K."/>
            <person name="Sharma S."/>
            <person name="Kumar N."/>
            <person name="Patil P.P."/>
            <person name="Chaudhry V."/>
            <person name="Patil P.B."/>
        </authorList>
    </citation>
    <scope>NUCLEOTIDE SEQUENCE [LARGE SCALE GENOMIC DNA]</scope>
    <source>
        <strain evidence="2 3">NS184</strain>
    </source>
</reference>
<comment type="caution">
    <text evidence="2">The sequence shown here is derived from an EMBL/GenBank/DDBJ whole genome shotgun (WGS) entry which is preliminary data.</text>
</comment>
<dbReference type="STRING" id="33881.NS184_09120"/>
<dbReference type="RefSeq" id="WP_058725799.1">
    <property type="nucleotide sequence ID" value="NZ_LDQC01000048.1"/>
</dbReference>
<feature type="signal peptide" evidence="1">
    <location>
        <begin position="1"/>
        <end position="25"/>
    </location>
</feature>
<organism evidence="2 3">
    <name type="scientific">Curtobacterium luteum</name>
    <dbReference type="NCBI Taxonomy" id="33881"/>
    <lineage>
        <taxon>Bacteria</taxon>
        <taxon>Bacillati</taxon>
        <taxon>Actinomycetota</taxon>
        <taxon>Actinomycetes</taxon>
        <taxon>Micrococcales</taxon>
        <taxon>Microbacteriaceae</taxon>
        <taxon>Curtobacterium</taxon>
    </lineage>
</organism>
<evidence type="ECO:0000256" key="1">
    <source>
        <dbReference type="SAM" id="SignalP"/>
    </source>
</evidence>
<evidence type="ECO:0000313" key="3">
    <source>
        <dbReference type="Proteomes" id="UP000078252"/>
    </source>
</evidence>